<keyword evidence="10" id="KW-1185">Reference proteome</keyword>
<dbReference type="Proteomes" id="UP000036367">
    <property type="component" value="Unassembled WGS sequence"/>
</dbReference>
<dbReference type="EMBL" id="LECT01000006">
    <property type="protein sequence ID" value="KLU07409.1"/>
    <property type="molecule type" value="Genomic_DNA"/>
</dbReference>
<feature type="transmembrane region" description="Helical" evidence="7">
    <location>
        <begin position="387"/>
        <end position="405"/>
    </location>
</feature>
<dbReference type="GO" id="GO:0008270">
    <property type="term" value="F:zinc ion binding"/>
    <property type="evidence" value="ECO:0007669"/>
    <property type="project" value="InterPro"/>
</dbReference>
<keyword evidence="6" id="KW-0862">Zinc</keyword>
<dbReference type="SUPFAM" id="SSF53056">
    <property type="entry name" value="beta-carbonic anhydrase, cab"/>
    <property type="match status" value="1"/>
</dbReference>
<dbReference type="PROSITE" id="PS50801">
    <property type="entry name" value="STAS"/>
    <property type="match status" value="1"/>
</dbReference>
<evidence type="ECO:0000313" key="10">
    <source>
        <dbReference type="Proteomes" id="UP000036367"/>
    </source>
</evidence>
<dbReference type="PANTHER" id="PTHR11814">
    <property type="entry name" value="SULFATE TRANSPORTER"/>
    <property type="match status" value="1"/>
</dbReference>
<dbReference type="AlphaFoldDB" id="A0A0J1EPM1"/>
<evidence type="ECO:0000256" key="4">
    <source>
        <dbReference type="ARBA" id="ARBA00022989"/>
    </source>
</evidence>
<evidence type="ECO:0000256" key="3">
    <source>
        <dbReference type="ARBA" id="ARBA00022692"/>
    </source>
</evidence>
<evidence type="ECO:0000256" key="6">
    <source>
        <dbReference type="PIRSR" id="PIRSR601765-1"/>
    </source>
</evidence>
<dbReference type="GO" id="GO:0004089">
    <property type="term" value="F:carbonate dehydratase activity"/>
    <property type="evidence" value="ECO:0007669"/>
    <property type="project" value="InterPro"/>
</dbReference>
<dbReference type="InterPro" id="IPR001765">
    <property type="entry name" value="Carbonic_anhydrase"/>
</dbReference>
<comment type="cofactor">
    <cofactor evidence="6">
        <name>Zn(2+)</name>
        <dbReference type="ChEBI" id="CHEBI:29105"/>
    </cofactor>
    <text evidence="6">Binds 1 zinc ion per subunit.</text>
</comment>
<organism evidence="9 10">
    <name type="scientific">Rhodopirellula islandica</name>
    <dbReference type="NCBI Taxonomy" id="595434"/>
    <lineage>
        <taxon>Bacteria</taxon>
        <taxon>Pseudomonadati</taxon>
        <taxon>Planctomycetota</taxon>
        <taxon>Planctomycetia</taxon>
        <taxon>Pirellulales</taxon>
        <taxon>Pirellulaceae</taxon>
        <taxon>Rhodopirellula</taxon>
    </lineage>
</organism>
<evidence type="ECO:0000259" key="8">
    <source>
        <dbReference type="PROSITE" id="PS50801"/>
    </source>
</evidence>
<name>A0A0J1EPM1_RHOIS</name>
<comment type="subcellular location">
    <subcellularLocation>
        <location evidence="1">Membrane</location>
        <topology evidence="1">Multi-pass membrane protein</topology>
    </subcellularLocation>
</comment>
<feature type="binding site" evidence="6">
    <location>
        <position position="605"/>
    </location>
    <ligand>
        <name>Zn(2+)</name>
        <dbReference type="ChEBI" id="CHEBI:29105"/>
    </ligand>
</feature>
<dbReference type="Pfam" id="PF00916">
    <property type="entry name" value="Sulfate_transp"/>
    <property type="match status" value="1"/>
</dbReference>
<keyword evidence="6" id="KW-0479">Metal-binding</keyword>
<dbReference type="InterPro" id="IPR001902">
    <property type="entry name" value="SLC26A/SulP_fam"/>
</dbReference>
<dbReference type="GO" id="GO:0055085">
    <property type="term" value="P:transmembrane transport"/>
    <property type="evidence" value="ECO:0007669"/>
    <property type="project" value="InterPro"/>
</dbReference>
<keyword evidence="3 7" id="KW-0812">Transmembrane</keyword>
<feature type="binding site" evidence="6">
    <location>
        <position position="661"/>
    </location>
    <ligand>
        <name>Zn(2+)</name>
        <dbReference type="ChEBI" id="CHEBI:29105"/>
    </ligand>
</feature>
<dbReference type="InterPro" id="IPR002645">
    <property type="entry name" value="STAS_dom"/>
</dbReference>
<sequence>MIPLFHLHHDVSFCEGFSMSTSEVPKPTSLYSPSSIAQDLVAGLVVFLVALPLCLGIALASGADLFSGLLSGIVGGLVVAVISGSHTSVSGPAAGLTAIVAAQITLLGSFEAFLLAVLIAGLIQIGFGIARGGALSAFFPSSVIKGLLVAIGVILILKQIPHIFGHDTDPEGDMSFIQPDQENTFSELLTIFAGEIHVGAMVIGLLSIAILLIWERIPALKKSLVPAPLIVVAVGVLINLGFTNIGPDWLVSGSHLVQIPIAQSFSEFVGFLRMPDFSRTFDPAIYIAAVTIAVVASLETLLNLEAVDKLDKAKRNSPPSRELIAQGCGNMVCGLIGGLPVTSVVVRGSVNVGAGSKTKMSAIFHGALILISVAFLPTLMNKIPLSALAAILLVTGFKLASPTIFKQMWKEGRYQFIPFIVTVVAIVMTDLLVGILIGLGISILFILNSNLRRPIRRIVETQVDGDVTHIELSNQVSFLNRAALDRVLNETSPGSKLVIDASRSDYIDPDVLSLIRDFKDNVAPPRDISVNLAGFRQKYQLSDVKEFAEFTSRELQEKVTSDQVIKILRNGNRRFADGTRLNRDLGRQVNATAAGQSPLAAVLSCIDSRVPTELVFDLGVGDIFSVRVAGNIVGTKSLGSLEYAVGVAGVKLVAVLGHTRCGAVTSSVELIAANQGAEAATGCQHLQSIVDEIAPCVPSDSAEAVENLSAEAMEQYVDKVAEANVIHTVEEILKRSRIIREAVQDGRVKVIGALYDVKTGHTKFLGDGGSELASESASGPPAEVAG</sequence>
<feature type="binding site" evidence="6">
    <location>
        <position position="607"/>
    </location>
    <ligand>
        <name>Zn(2+)</name>
        <dbReference type="ChEBI" id="CHEBI:29105"/>
    </ligand>
</feature>
<dbReference type="STRING" id="595434.RISK_000487"/>
<dbReference type="InterPro" id="IPR011547">
    <property type="entry name" value="SLC26A/SulP_dom"/>
</dbReference>
<dbReference type="Pfam" id="PF00484">
    <property type="entry name" value="Pro_CA"/>
    <property type="match status" value="1"/>
</dbReference>
<protein>
    <submittedName>
        <fullName evidence="9">Sulfate transporter</fullName>
    </submittedName>
</protein>
<feature type="transmembrane region" description="Helical" evidence="7">
    <location>
        <begin position="40"/>
        <end position="59"/>
    </location>
</feature>
<evidence type="ECO:0000256" key="7">
    <source>
        <dbReference type="SAM" id="Phobius"/>
    </source>
</evidence>
<evidence type="ECO:0000256" key="1">
    <source>
        <dbReference type="ARBA" id="ARBA00004141"/>
    </source>
</evidence>
<dbReference type="InterPro" id="IPR036874">
    <property type="entry name" value="Carbonic_anhydrase_sf"/>
</dbReference>
<dbReference type="PATRIC" id="fig|595434.4.peg.470"/>
<comment type="similarity">
    <text evidence="2">Belongs to the beta-class carbonic anhydrase family.</text>
</comment>
<accession>A0A0J1EPM1</accession>
<proteinExistence type="inferred from homology"/>
<comment type="caution">
    <text evidence="9">The sequence shown here is derived from an EMBL/GenBank/DDBJ whole genome shotgun (WGS) entry which is preliminary data.</text>
</comment>
<feature type="transmembrane region" description="Helical" evidence="7">
    <location>
        <begin position="362"/>
        <end position="380"/>
    </location>
</feature>
<dbReference type="GO" id="GO:0016020">
    <property type="term" value="C:membrane"/>
    <property type="evidence" value="ECO:0007669"/>
    <property type="project" value="UniProtKB-SubCell"/>
</dbReference>
<feature type="transmembrane region" description="Helical" evidence="7">
    <location>
        <begin position="137"/>
        <end position="157"/>
    </location>
</feature>
<feature type="domain" description="STAS" evidence="8">
    <location>
        <begin position="457"/>
        <end position="546"/>
    </location>
</feature>
<dbReference type="CDD" id="cd03378">
    <property type="entry name" value="beta_CA_cladeC"/>
    <property type="match status" value="1"/>
</dbReference>
<evidence type="ECO:0000256" key="5">
    <source>
        <dbReference type="ARBA" id="ARBA00023136"/>
    </source>
</evidence>
<evidence type="ECO:0000313" key="9">
    <source>
        <dbReference type="EMBL" id="KLU07409.1"/>
    </source>
</evidence>
<feature type="transmembrane region" description="Helical" evidence="7">
    <location>
        <begin position="284"/>
        <end position="302"/>
    </location>
</feature>
<gene>
    <name evidence="9" type="ORF">RISK_000487</name>
</gene>
<evidence type="ECO:0000256" key="2">
    <source>
        <dbReference type="ARBA" id="ARBA00006217"/>
    </source>
</evidence>
<dbReference type="SMART" id="SM00947">
    <property type="entry name" value="Pro_CA"/>
    <property type="match status" value="1"/>
</dbReference>
<reference evidence="9" key="1">
    <citation type="submission" date="2015-05" db="EMBL/GenBank/DDBJ databases">
        <title>Permanent draft genome of Rhodopirellula islandicus K833.</title>
        <authorList>
            <person name="Kizina J."/>
            <person name="Richter M."/>
            <person name="Glockner F.O."/>
            <person name="Harder J."/>
        </authorList>
    </citation>
    <scope>NUCLEOTIDE SEQUENCE [LARGE SCALE GENOMIC DNA]</scope>
    <source>
        <strain evidence="9">K833</strain>
    </source>
</reference>
<keyword evidence="5 7" id="KW-0472">Membrane</keyword>
<keyword evidence="4 7" id="KW-1133">Transmembrane helix</keyword>
<feature type="transmembrane region" description="Helical" evidence="7">
    <location>
        <begin position="65"/>
        <end position="82"/>
    </location>
</feature>
<feature type="transmembrane region" description="Helical" evidence="7">
    <location>
        <begin position="188"/>
        <end position="212"/>
    </location>
</feature>
<feature type="transmembrane region" description="Helical" evidence="7">
    <location>
        <begin position="417"/>
        <end position="447"/>
    </location>
</feature>
<dbReference type="Gene3D" id="3.40.1050.10">
    <property type="entry name" value="Carbonic anhydrase"/>
    <property type="match status" value="1"/>
</dbReference>
<feature type="binding site" evidence="6">
    <location>
        <position position="658"/>
    </location>
    <ligand>
        <name>Zn(2+)</name>
        <dbReference type="ChEBI" id="CHEBI:29105"/>
    </ligand>
</feature>
<feature type="transmembrane region" description="Helical" evidence="7">
    <location>
        <begin position="224"/>
        <end position="242"/>
    </location>
</feature>